<name>A0A2U1PQI5_ARTAN</name>
<dbReference type="PANTHER" id="PTHR14865:SF2">
    <property type="entry name" value="CST COMPLEX SUBUNIT CTC1"/>
    <property type="match status" value="1"/>
</dbReference>
<sequence>MVMDGENNGCHRFTKLKVVYFCGDASVWYGVISRMVGGVLVMSGLKKKMVFLGEGKSLMMYVTTEKSIIHLPVATVKGLVKGRNTTNERNGLFSGYIGSITAVYMQGMVVELDEKVLLLVTDHQLSMPHSLRVGAIVTVRNFHKEDPKFAWTRIILFGSCCKTSIRVNVFSPLESGCYQCLGSRSLLRKFIESLTFSARLWVLLVVSSMRKKFAGILSEMEILGSKHMEGLVQKYCSSCLPLSVFQFRHGILSEYCLHDICGCGKEINCDPPKLVVPISNLISQCENMFLKSLNASETEFDKNRQYGIIVCGGIYHDQPIRKILKSEDMNVVLLASLKISDYSGRLQLIDATGSIDVVIPDLPSVWSIKDIYEINDFSVVMEGFPRELETLESLNNDPFSCENIFNHFRFAGKKRFTIYIHCYMKDAKLRNCILCPGTDMEKNLKELESGRFHLLLLVHKFPAQKKFPGYKVVSNNSSIYAEAIILPWNLVVYKREMDLVESSKGGDSCNEKWCDLRCLQKFPCNVDFRVFSDKSMVNSGHLLDCTVANEDPSFKRATSKFLLEFKSDSFCKYESLRIGGYYLIKHHDNDLVCTAKDGKVVVNSKSHIWSVSFSADEAAAFPTAARSCISSCHNTNVQSPNSRQVEISVPKSVNGSPEICPDIYVHLSADHLSFLEVKLRELKADLIQPTNLTNSSSLRTMMSASMSSGDFGVNLPVGNLIAVQGDVVAVHSSNQSRILNRLNHQVLRGHCHIVPGVTKSVCIHVLVEHIMVKIYSSLSEHSYPIGFGPGVKAKFHRVLLTGEGDLLKLTPASFIEINSIVIDNDQCRNESEDTPVKSVVETATALTTGPATLISEIMQFSYHKQMRFHCRVVTIYVLVVERNNEFLQSLTTGNSDIPPVKIPLAGFVIDDGSSSCCCWTDNERVVTLLGLHGLSPLKRSRKTVHKSTNKKIEIPCSYTMSRMSKILDRHGTVVMKNMGSVSDSSCLGVTISVNSDNIVNQSDEQFMKSLVLQASSSNTWNIVGTVLDSKAANQLEQHLQRFDLMMLPLQNIWASEVSHVDTLNEARSIVEELLKS</sequence>
<dbReference type="GO" id="GO:0003697">
    <property type="term" value="F:single-stranded DNA binding"/>
    <property type="evidence" value="ECO:0007669"/>
    <property type="project" value="TreeGrafter"/>
</dbReference>
<evidence type="ECO:0000313" key="10">
    <source>
        <dbReference type="Proteomes" id="UP000245207"/>
    </source>
</evidence>
<keyword evidence="10" id="KW-1185">Reference proteome</keyword>
<gene>
    <name evidence="9" type="ORF">CTI12_AA125490</name>
</gene>
<accession>A0A2U1PQI5</accession>
<evidence type="ECO:0000256" key="2">
    <source>
        <dbReference type="ARBA" id="ARBA00004574"/>
    </source>
</evidence>
<evidence type="ECO:0000256" key="6">
    <source>
        <dbReference type="ARBA" id="ARBA00022895"/>
    </source>
</evidence>
<comment type="subcellular location">
    <subcellularLocation>
        <location evidence="2">Chromosome</location>
        <location evidence="2">Telomere</location>
    </subcellularLocation>
    <subcellularLocation>
        <location evidence="1">Nucleus</location>
    </subcellularLocation>
</comment>
<dbReference type="InterPro" id="IPR042617">
    <property type="entry name" value="CTC1-like"/>
</dbReference>
<dbReference type="InterPro" id="IPR028262">
    <property type="entry name" value="CTC1_plant"/>
</dbReference>
<dbReference type="GO" id="GO:1990879">
    <property type="term" value="C:CST complex"/>
    <property type="evidence" value="ECO:0007669"/>
    <property type="project" value="TreeGrafter"/>
</dbReference>
<dbReference type="GO" id="GO:0045740">
    <property type="term" value="P:positive regulation of DNA replication"/>
    <property type="evidence" value="ECO:0007669"/>
    <property type="project" value="TreeGrafter"/>
</dbReference>
<evidence type="ECO:0000256" key="5">
    <source>
        <dbReference type="ARBA" id="ARBA00022454"/>
    </source>
</evidence>
<dbReference type="GO" id="GO:0010833">
    <property type="term" value="P:telomere maintenance via telomere lengthening"/>
    <property type="evidence" value="ECO:0007669"/>
    <property type="project" value="TreeGrafter"/>
</dbReference>
<comment type="similarity">
    <text evidence="3">Belongs to the CTC1 family.</text>
</comment>
<dbReference type="OrthoDB" id="2314520at2759"/>
<evidence type="ECO:0000256" key="4">
    <source>
        <dbReference type="ARBA" id="ARBA00016175"/>
    </source>
</evidence>
<keyword evidence="5" id="KW-0158">Chromosome</keyword>
<dbReference type="GO" id="GO:0042162">
    <property type="term" value="F:telomeric DNA binding"/>
    <property type="evidence" value="ECO:0007669"/>
    <property type="project" value="TreeGrafter"/>
</dbReference>
<dbReference type="STRING" id="35608.A0A2U1PQI5"/>
<keyword evidence="7" id="KW-0238">DNA-binding</keyword>
<evidence type="ECO:0000256" key="3">
    <source>
        <dbReference type="ARBA" id="ARBA00006332"/>
    </source>
</evidence>
<dbReference type="EMBL" id="PKPP01000856">
    <property type="protein sequence ID" value="PWA88018.1"/>
    <property type="molecule type" value="Genomic_DNA"/>
</dbReference>
<dbReference type="Pfam" id="PF15491">
    <property type="entry name" value="CTC1_2"/>
    <property type="match status" value="1"/>
</dbReference>
<organism evidence="9 10">
    <name type="scientific">Artemisia annua</name>
    <name type="common">Sweet wormwood</name>
    <dbReference type="NCBI Taxonomy" id="35608"/>
    <lineage>
        <taxon>Eukaryota</taxon>
        <taxon>Viridiplantae</taxon>
        <taxon>Streptophyta</taxon>
        <taxon>Embryophyta</taxon>
        <taxon>Tracheophyta</taxon>
        <taxon>Spermatophyta</taxon>
        <taxon>Magnoliopsida</taxon>
        <taxon>eudicotyledons</taxon>
        <taxon>Gunneridae</taxon>
        <taxon>Pentapetalae</taxon>
        <taxon>asterids</taxon>
        <taxon>campanulids</taxon>
        <taxon>Asterales</taxon>
        <taxon>Asteraceae</taxon>
        <taxon>Asteroideae</taxon>
        <taxon>Anthemideae</taxon>
        <taxon>Artemisiinae</taxon>
        <taxon>Artemisia</taxon>
    </lineage>
</organism>
<comment type="caution">
    <text evidence="9">The sequence shown here is derived from an EMBL/GenBank/DDBJ whole genome shotgun (WGS) entry which is preliminary data.</text>
</comment>
<evidence type="ECO:0000256" key="1">
    <source>
        <dbReference type="ARBA" id="ARBA00004123"/>
    </source>
</evidence>
<keyword evidence="6" id="KW-0779">Telomere</keyword>
<keyword evidence="8" id="KW-0539">Nucleus</keyword>
<dbReference type="Proteomes" id="UP000245207">
    <property type="component" value="Unassembled WGS sequence"/>
</dbReference>
<dbReference type="PANTHER" id="PTHR14865">
    <property type="entry name" value="CST COMPLEX SUBUNIT CTC1"/>
    <property type="match status" value="1"/>
</dbReference>
<evidence type="ECO:0000256" key="7">
    <source>
        <dbReference type="ARBA" id="ARBA00023125"/>
    </source>
</evidence>
<proteinExistence type="inferred from homology"/>
<reference evidence="9 10" key="1">
    <citation type="journal article" date="2018" name="Mol. Plant">
        <title>The genome of Artemisia annua provides insight into the evolution of Asteraceae family and artemisinin biosynthesis.</title>
        <authorList>
            <person name="Shen Q."/>
            <person name="Zhang L."/>
            <person name="Liao Z."/>
            <person name="Wang S."/>
            <person name="Yan T."/>
            <person name="Shi P."/>
            <person name="Liu M."/>
            <person name="Fu X."/>
            <person name="Pan Q."/>
            <person name="Wang Y."/>
            <person name="Lv Z."/>
            <person name="Lu X."/>
            <person name="Zhang F."/>
            <person name="Jiang W."/>
            <person name="Ma Y."/>
            <person name="Chen M."/>
            <person name="Hao X."/>
            <person name="Li L."/>
            <person name="Tang Y."/>
            <person name="Lv G."/>
            <person name="Zhou Y."/>
            <person name="Sun X."/>
            <person name="Brodelius P.E."/>
            <person name="Rose J.K.C."/>
            <person name="Tang K."/>
        </authorList>
    </citation>
    <scope>NUCLEOTIDE SEQUENCE [LARGE SCALE GENOMIC DNA]</scope>
    <source>
        <strain evidence="10">cv. Huhao1</strain>
        <tissue evidence="9">Leaf</tissue>
    </source>
</reference>
<evidence type="ECO:0000256" key="8">
    <source>
        <dbReference type="ARBA" id="ARBA00023242"/>
    </source>
</evidence>
<evidence type="ECO:0000313" key="9">
    <source>
        <dbReference type="EMBL" id="PWA88018.1"/>
    </source>
</evidence>
<protein>
    <recommendedName>
        <fullName evidence="4">CST complex subunit CTC1</fullName>
    </recommendedName>
</protein>
<dbReference type="AlphaFoldDB" id="A0A2U1PQI5"/>